<evidence type="ECO:0000256" key="1">
    <source>
        <dbReference type="ARBA" id="ARBA00002121"/>
    </source>
</evidence>
<dbReference type="InterPro" id="IPR015864">
    <property type="entry name" value="FAD_synthase"/>
</dbReference>
<evidence type="ECO:0000256" key="7">
    <source>
        <dbReference type="ARBA" id="ARBA00018483"/>
    </source>
</evidence>
<evidence type="ECO:0000256" key="11">
    <source>
        <dbReference type="ARBA" id="ARBA00022695"/>
    </source>
</evidence>
<dbReference type="Pfam" id="PF06574">
    <property type="entry name" value="FAD_syn"/>
    <property type="match status" value="2"/>
</dbReference>
<dbReference type="AlphaFoldDB" id="A0A951PT44"/>
<dbReference type="GO" id="GO:0003919">
    <property type="term" value="F:FMN adenylyltransferase activity"/>
    <property type="evidence" value="ECO:0007669"/>
    <property type="project" value="UniProtKB-EC"/>
</dbReference>
<evidence type="ECO:0000313" key="23">
    <source>
        <dbReference type="Proteomes" id="UP000715781"/>
    </source>
</evidence>
<evidence type="ECO:0000256" key="18">
    <source>
        <dbReference type="ARBA" id="ARBA00047880"/>
    </source>
</evidence>
<evidence type="ECO:0000256" key="9">
    <source>
        <dbReference type="ARBA" id="ARBA00022643"/>
    </source>
</evidence>
<dbReference type="SUPFAM" id="SSF52374">
    <property type="entry name" value="Nucleotidylyl transferase"/>
    <property type="match status" value="1"/>
</dbReference>
<evidence type="ECO:0000256" key="15">
    <source>
        <dbReference type="ARBA" id="ARBA00022840"/>
    </source>
</evidence>
<evidence type="ECO:0000256" key="5">
    <source>
        <dbReference type="ARBA" id="ARBA00012105"/>
    </source>
</evidence>
<feature type="compositionally biased region" description="Polar residues" evidence="20">
    <location>
        <begin position="80"/>
        <end position="100"/>
    </location>
</feature>
<comment type="pathway">
    <text evidence="3">Cofactor biosynthesis; FMN biosynthesis; FMN from riboflavin (ATP route): step 1/1.</text>
</comment>
<keyword evidence="8" id="KW-0285">Flavoprotein</keyword>
<dbReference type="SUPFAM" id="SSF82114">
    <property type="entry name" value="Riboflavin kinase-like"/>
    <property type="match status" value="1"/>
</dbReference>
<evidence type="ECO:0000259" key="21">
    <source>
        <dbReference type="SMART" id="SM00904"/>
    </source>
</evidence>
<evidence type="ECO:0000256" key="12">
    <source>
        <dbReference type="ARBA" id="ARBA00022741"/>
    </source>
</evidence>
<dbReference type="Gene3D" id="3.40.50.620">
    <property type="entry name" value="HUPs"/>
    <property type="match status" value="1"/>
</dbReference>
<name>A0A951PT44_9NOST</name>
<dbReference type="Gene3D" id="2.40.30.30">
    <property type="entry name" value="Riboflavin kinase-like"/>
    <property type="match status" value="1"/>
</dbReference>
<dbReference type="Pfam" id="PF01687">
    <property type="entry name" value="Flavokinase"/>
    <property type="match status" value="1"/>
</dbReference>
<evidence type="ECO:0000313" key="22">
    <source>
        <dbReference type="EMBL" id="MBW4559689.1"/>
    </source>
</evidence>
<evidence type="ECO:0000256" key="8">
    <source>
        <dbReference type="ARBA" id="ARBA00022630"/>
    </source>
</evidence>
<dbReference type="EMBL" id="JAHHHN010000001">
    <property type="protein sequence ID" value="MBW4559689.1"/>
    <property type="molecule type" value="Genomic_DNA"/>
</dbReference>
<accession>A0A951PT44</accession>
<keyword evidence="11 22" id="KW-0548">Nucleotidyltransferase</keyword>
<evidence type="ECO:0000256" key="16">
    <source>
        <dbReference type="ARBA" id="ARBA00023268"/>
    </source>
</evidence>
<gene>
    <name evidence="22" type="ORF">KME32_00800</name>
</gene>
<feature type="domain" description="Riboflavin kinase" evidence="21">
    <location>
        <begin position="258"/>
        <end position="390"/>
    </location>
</feature>
<dbReference type="EC" id="2.7.1.26" evidence="5"/>
<reference evidence="22" key="1">
    <citation type="submission" date="2021-05" db="EMBL/GenBank/DDBJ databases">
        <authorList>
            <person name="Pietrasiak N."/>
            <person name="Ward R."/>
            <person name="Stajich J.E."/>
            <person name="Kurbessoian T."/>
        </authorList>
    </citation>
    <scope>NUCLEOTIDE SEQUENCE</scope>
    <source>
        <strain evidence="22">JT2-VF2</strain>
    </source>
</reference>
<dbReference type="GO" id="GO:0009398">
    <property type="term" value="P:FMN biosynthetic process"/>
    <property type="evidence" value="ECO:0007669"/>
    <property type="project" value="TreeGrafter"/>
</dbReference>
<evidence type="ECO:0000256" key="19">
    <source>
        <dbReference type="ARBA" id="ARBA00049494"/>
    </source>
</evidence>
<evidence type="ECO:0000256" key="17">
    <source>
        <dbReference type="ARBA" id="ARBA00032176"/>
    </source>
</evidence>
<evidence type="ECO:0000256" key="20">
    <source>
        <dbReference type="SAM" id="MobiDB-lite"/>
    </source>
</evidence>
<comment type="catalytic activity">
    <reaction evidence="18">
        <text>riboflavin + ATP = FMN + ADP + H(+)</text>
        <dbReference type="Rhea" id="RHEA:14357"/>
        <dbReference type="ChEBI" id="CHEBI:15378"/>
        <dbReference type="ChEBI" id="CHEBI:30616"/>
        <dbReference type="ChEBI" id="CHEBI:57986"/>
        <dbReference type="ChEBI" id="CHEBI:58210"/>
        <dbReference type="ChEBI" id="CHEBI:456216"/>
        <dbReference type="EC" id="2.7.1.26"/>
    </reaction>
</comment>
<evidence type="ECO:0000256" key="4">
    <source>
        <dbReference type="ARBA" id="ARBA00010214"/>
    </source>
</evidence>
<dbReference type="CDD" id="cd02064">
    <property type="entry name" value="FAD_synthetase_N"/>
    <property type="match status" value="1"/>
</dbReference>
<dbReference type="NCBIfam" id="NF004160">
    <property type="entry name" value="PRK05627.1-3"/>
    <property type="match status" value="1"/>
</dbReference>
<dbReference type="GO" id="GO:0008531">
    <property type="term" value="F:riboflavin kinase activity"/>
    <property type="evidence" value="ECO:0007669"/>
    <property type="project" value="UniProtKB-EC"/>
</dbReference>
<dbReference type="EC" id="2.7.7.2" evidence="6"/>
<dbReference type="PANTHER" id="PTHR22749">
    <property type="entry name" value="RIBOFLAVIN KINASE/FMN ADENYLYLTRANSFERASE"/>
    <property type="match status" value="1"/>
</dbReference>
<evidence type="ECO:0000256" key="6">
    <source>
        <dbReference type="ARBA" id="ARBA00012393"/>
    </source>
</evidence>
<comment type="function">
    <text evidence="1">Catalyzes the phosphorylation of riboflavin to FMN followed by the adenylation of FMN to FAD.</text>
</comment>
<protein>
    <recommendedName>
        <fullName evidence="7">Bifunctional riboflavin kinase/FMN adenylyltransferase</fullName>
        <ecNumber evidence="5">2.7.1.26</ecNumber>
        <ecNumber evidence="6">2.7.7.2</ecNumber>
    </recommendedName>
    <alternativeName>
        <fullName evidence="17">Riboflavin biosynthesis protein RibF</fullName>
    </alternativeName>
</protein>
<keyword evidence="13 22" id="KW-0418">Kinase</keyword>
<organism evidence="22 23">
    <name type="scientific">Mojavia pulchra JT2-VF2</name>
    <dbReference type="NCBI Taxonomy" id="287848"/>
    <lineage>
        <taxon>Bacteria</taxon>
        <taxon>Bacillati</taxon>
        <taxon>Cyanobacteriota</taxon>
        <taxon>Cyanophyceae</taxon>
        <taxon>Nostocales</taxon>
        <taxon>Nostocaceae</taxon>
    </lineage>
</organism>
<keyword evidence="14" id="KW-0274">FAD</keyword>
<dbReference type="InterPro" id="IPR014729">
    <property type="entry name" value="Rossmann-like_a/b/a_fold"/>
</dbReference>
<comment type="caution">
    <text evidence="22">The sequence shown here is derived from an EMBL/GenBank/DDBJ whole genome shotgun (WGS) entry which is preliminary data.</text>
</comment>
<dbReference type="SMART" id="SM00904">
    <property type="entry name" value="Flavokinase"/>
    <property type="match status" value="1"/>
</dbReference>
<comment type="catalytic activity">
    <reaction evidence="19">
        <text>FMN + ATP + H(+) = FAD + diphosphate</text>
        <dbReference type="Rhea" id="RHEA:17237"/>
        <dbReference type="ChEBI" id="CHEBI:15378"/>
        <dbReference type="ChEBI" id="CHEBI:30616"/>
        <dbReference type="ChEBI" id="CHEBI:33019"/>
        <dbReference type="ChEBI" id="CHEBI:57692"/>
        <dbReference type="ChEBI" id="CHEBI:58210"/>
        <dbReference type="EC" id="2.7.7.2"/>
    </reaction>
</comment>
<dbReference type="PANTHER" id="PTHR22749:SF6">
    <property type="entry name" value="RIBOFLAVIN KINASE"/>
    <property type="match status" value="1"/>
</dbReference>
<keyword evidence="16" id="KW-0511">Multifunctional enzyme</keyword>
<comment type="similarity">
    <text evidence="4">Belongs to the RibF family.</text>
</comment>
<dbReference type="InterPro" id="IPR002606">
    <property type="entry name" value="Riboflavin_kinase_bac"/>
</dbReference>
<evidence type="ECO:0000256" key="14">
    <source>
        <dbReference type="ARBA" id="ARBA00022827"/>
    </source>
</evidence>
<comment type="pathway">
    <text evidence="2">Cofactor biosynthesis; FAD biosynthesis; FAD from FMN: step 1/1.</text>
</comment>
<dbReference type="NCBIfam" id="TIGR00083">
    <property type="entry name" value="ribF"/>
    <property type="match status" value="1"/>
</dbReference>
<evidence type="ECO:0000256" key="2">
    <source>
        <dbReference type="ARBA" id="ARBA00004726"/>
    </source>
</evidence>
<reference evidence="22" key="2">
    <citation type="journal article" date="2022" name="Microbiol. Resour. Announc.">
        <title>Metagenome Sequencing to Explore Phylogenomics of Terrestrial Cyanobacteria.</title>
        <authorList>
            <person name="Ward R.D."/>
            <person name="Stajich J.E."/>
            <person name="Johansen J.R."/>
            <person name="Huntemann M."/>
            <person name="Clum A."/>
            <person name="Foster B."/>
            <person name="Foster B."/>
            <person name="Roux S."/>
            <person name="Palaniappan K."/>
            <person name="Varghese N."/>
            <person name="Mukherjee S."/>
            <person name="Reddy T.B.K."/>
            <person name="Daum C."/>
            <person name="Copeland A."/>
            <person name="Chen I.A."/>
            <person name="Ivanova N.N."/>
            <person name="Kyrpides N.C."/>
            <person name="Shapiro N."/>
            <person name="Eloe-Fadrosh E.A."/>
            <person name="Pietrasiak N."/>
        </authorList>
    </citation>
    <scope>NUCLEOTIDE SEQUENCE</scope>
    <source>
        <strain evidence="22">JT2-VF2</strain>
    </source>
</reference>
<dbReference type="InterPro" id="IPR015865">
    <property type="entry name" value="Riboflavin_kinase_bac/euk"/>
</dbReference>
<sequence length="392" mass="43049">MLNLSQNGCSVWVASSSKLALTPTAVALGKFDGVHLGHQRVIQPVLQQAWREVQGQASCVSVSSSQSEAQNFREDEENLQELSPLNPTTPAPQQENSLASTHEHTYSTVVTFHPHPQEFFSGQPRTLLTPLDEKVEQLRSLGIEQLVLLPFDKELSALSPEDFVEKILVQQLRCQRLSVGQDFCFGKQRTGTARDLQLLAAKYDIPVTIVPLQTYTGSDNPPADSSCVNIALTQEPPISTSRIRQTLENGDITSANLLLGRPYTLFGVVIQGQQLGRTIGFPTANLQLPKDKFLPRQGVYAVRGSILNATPNATAPIPYLGVMNIGNRPTVNGTEPSVEVHLFDWSGDLYGKKLAVQLVKFLRPEQKFSSLEALKTQIQLDCAIAREVLSSQ</sequence>
<keyword evidence="9" id="KW-0288">FMN</keyword>
<keyword evidence="10 22" id="KW-0808">Transferase</keyword>
<dbReference type="GO" id="GO:0009231">
    <property type="term" value="P:riboflavin biosynthetic process"/>
    <property type="evidence" value="ECO:0007669"/>
    <property type="project" value="InterPro"/>
</dbReference>
<proteinExistence type="inferred from homology"/>
<dbReference type="InterPro" id="IPR023465">
    <property type="entry name" value="Riboflavin_kinase_dom_sf"/>
</dbReference>
<dbReference type="GO" id="GO:0005524">
    <property type="term" value="F:ATP binding"/>
    <property type="evidence" value="ECO:0007669"/>
    <property type="project" value="UniProtKB-KW"/>
</dbReference>
<keyword evidence="15" id="KW-0067">ATP-binding</keyword>
<dbReference type="InterPro" id="IPR023468">
    <property type="entry name" value="Riboflavin_kinase"/>
</dbReference>
<evidence type="ECO:0000256" key="10">
    <source>
        <dbReference type="ARBA" id="ARBA00022679"/>
    </source>
</evidence>
<keyword evidence="12" id="KW-0547">Nucleotide-binding</keyword>
<dbReference type="Proteomes" id="UP000715781">
    <property type="component" value="Unassembled WGS sequence"/>
</dbReference>
<evidence type="ECO:0000256" key="3">
    <source>
        <dbReference type="ARBA" id="ARBA00005201"/>
    </source>
</evidence>
<dbReference type="FunFam" id="2.40.30.30:FF:000003">
    <property type="entry name" value="Riboflavin biosynthesis protein"/>
    <property type="match status" value="1"/>
</dbReference>
<evidence type="ECO:0000256" key="13">
    <source>
        <dbReference type="ARBA" id="ARBA00022777"/>
    </source>
</evidence>
<feature type="region of interest" description="Disordered" evidence="20">
    <location>
        <begin position="65"/>
        <end position="100"/>
    </location>
</feature>